<dbReference type="Proteomes" id="UP000237000">
    <property type="component" value="Unassembled WGS sequence"/>
</dbReference>
<proteinExistence type="predicted"/>
<dbReference type="AlphaFoldDB" id="A0A2P5EGM9"/>
<evidence type="ECO:0000313" key="2">
    <source>
        <dbReference type="EMBL" id="PON84679.1"/>
    </source>
</evidence>
<name>A0A2P5EGM9_TREOI</name>
<dbReference type="EMBL" id="JXTC01000158">
    <property type="protein sequence ID" value="PON84679.1"/>
    <property type="molecule type" value="Genomic_DNA"/>
</dbReference>
<keyword evidence="3" id="KW-1185">Reference proteome</keyword>
<evidence type="ECO:0000256" key="1">
    <source>
        <dbReference type="SAM" id="MobiDB-lite"/>
    </source>
</evidence>
<comment type="caution">
    <text evidence="2">The sequence shown here is derived from an EMBL/GenBank/DDBJ whole genome shotgun (WGS) entry which is preliminary data.</text>
</comment>
<evidence type="ECO:0000313" key="3">
    <source>
        <dbReference type="Proteomes" id="UP000237000"/>
    </source>
</evidence>
<feature type="region of interest" description="Disordered" evidence="1">
    <location>
        <begin position="42"/>
        <end position="63"/>
    </location>
</feature>
<organism evidence="2 3">
    <name type="scientific">Trema orientale</name>
    <name type="common">Charcoal tree</name>
    <name type="synonym">Celtis orientalis</name>
    <dbReference type="NCBI Taxonomy" id="63057"/>
    <lineage>
        <taxon>Eukaryota</taxon>
        <taxon>Viridiplantae</taxon>
        <taxon>Streptophyta</taxon>
        <taxon>Embryophyta</taxon>
        <taxon>Tracheophyta</taxon>
        <taxon>Spermatophyta</taxon>
        <taxon>Magnoliopsida</taxon>
        <taxon>eudicotyledons</taxon>
        <taxon>Gunneridae</taxon>
        <taxon>Pentapetalae</taxon>
        <taxon>rosids</taxon>
        <taxon>fabids</taxon>
        <taxon>Rosales</taxon>
        <taxon>Cannabaceae</taxon>
        <taxon>Trema</taxon>
    </lineage>
</organism>
<sequence length="132" mass="15160">MAGMDTASGPYLFIILYCIIYVELIEARTDVAFADDLGRGVSGEECEDGSVNQQTSSDRRGFARRPWTVAAPARTNDDLRCFTRQRRFWMLLGLREDRVEDEISELWRLRARFLGCGKEGCDREIDKEPETE</sequence>
<protein>
    <submittedName>
        <fullName evidence="2">Uncharacterized protein</fullName>
    </submittedName>
</protein>
<reference evidence="3" key="1">
    <citation type="submission" date="2016-06" db="EMBL/GenBank/DDBJ databases">
        <title>Parallel loss of symbiosis genes in relatives of nitrogen-fixing non-legume Parasponia.</title>
        <authorList>
            <person name="Van Velzen R."/>
            <person name="Holmer R."/>
            <person name="Bu F."/>
            <person name="Rutten L."/>
            <person name="Van Zeijl A."/>
            <person name="Liu W."/>
            <person name="Santuari L."/>
            <person name="Cao Q."/>
            <person name="Sharma T."/>
            <person name="Shen D."/>
            <person name="Roswanjaya Y."/>
            <person name="Wardhani T."/>
            <person name="Kalhor M.S."/>
            <person name="Jansen J."/>
            <person name="Van den Hoogen J."/>
            <person name="Gungor B."/>
            <person name="Hartog M."/>
            <person name="Hontelez J."/>
            <person name="Verver J."/>
            <person name="Yang W.-C."/>
            <person name="Schijlen E."/>
            <person name="Repin R."/>
            <person name="Schilthuizen M."/>
            <person name="Schranz E."/>
            <person name="Heidstra R."/>
            <person name="Miyata K."/>
            <person name="Fedorova E."/>
            <person name="Kohlen W."/>
            <person name="Bisseling T."/>
            <person name="Smit S."/>
            <person name="Geurts R."/>
        </authorList>
    </citation>
    <scope>NUCLEOTIDE SEQUENCE [LARGE SCALE GENOMIC DNA]</scope>
    <source>
        <strain evidence="3">cv. RG33-2</strain>
    </source>
</reference>
<accession>A0A2P5EGM9</accession>
<gene>
    <name evidence="2" type="ORF">TorRG33x02_195060</name>
</gene>
<dbReference type="InParanoid" id="A0A2P5EGM9"/>